<keyword evidence="4" id="KW-1185">Reference proteome</keyword>
<evidence type="ECO:0000259" key="2">
    <source>
        <dbReference type="PROSITE" id="PS51272"/>
    </source>
</evidence>
<dbReference type="InterPro" id="IPR003790">
    <property type="entry name" value="GHL10"/>
</dbReference>
<dbReference type="InterPro" id="IPR001119">
    <property type="entry name" value="SLH_dom"/>
</dbReference>
<feature type="domain" description="SLH" evidence="2">
    <location>
        <begin position="3"/>
        <end position="66"/>
    </location>
</feature>
<dbReference type="Pfam" id="PF02638">
    <property type="entry name" value="GHL10"/>
    <property type="match status" value="1"/>
</dbReference>
<comment type="caution">
    <text evidence="3">The sequence shown here is derived from an EMBL/GenBank/DDBJ whole genome shotgun (WGS) entry which is preliminary data.</text>
</comment>
<feature type="domain" description="SLH" evidence="2">
    <location>
        <begin position="131"/>
        <end position="195"/>
    </location>
</feature>
<organism evidence="3 4">
    <name type="scientific">Trichocoleus desertorum GB2-A4</name>
    <dbReference type="NCBI Taxonomy" id="2933944"/>
    <lineage>
        <taxon>Bacteria</taxon>
        <taxon>Bacillati</taxon>
        <taxon>Cyanobacteriota</taxon>
        <taxon>Cyanophyceae</taxon>
        <taxon>Leptolyngbyales</taxon>
        <taxon>Trichocoleusaceae</taxon>
        <taxon>Trichocoleus</taxon>
    </lineage>
</organism>
<gene>
    <name evidence="3" type="ORF">NC998_17505</name>
</gene>
<evidence type="ECO:0000313" key="4">
    <source>
        <dbReference type="Proteomes" id="UP001464891"/>
    </source>
</evidence>
<dbReference type="InterPro" id="IPR052177">
    <property type="entry name" value="Divisome_Glycosyl_Hydrolase"/>
</dbReference>
<dbReference type="SUPFAM" id="SSF51445">
    <property type="entry name" value="(Trans)glycosidases"/>
    <property type="match status" value="1"/>
</dbReference>
<accession>A0ABV0JAU1</accession>
<name>A0ABV0JAU1_9CYAN</name>
<evidence type="ECO:0000313" key="3">
    <source>
        <dbReference type="EMBL" id="MEP0818897.1"/>
    </source>
</evidence>
<proteinExistence type="predicted"/>
<dbReference type="EMBL" id="JAMPKM010000011">
    <property type="protein sequence ID" value="MEP0818897.1"/>
    <property type="molecule type" value="Genomic_DNA"/>
</dbReference>
<protein>
    <submittedName>
        <fullName evidence="3">Family 10 glycosylhydrolase</fullName>
    </submittedName>
</protein>
<dbReference type="Proteomes" id="UP001464891">
    <property type="component" value="Unassembled WGS sequence"/>
</dbReference>
<reference evidence="3 4" key="1">
    <citation type="submission" date="2022-04" db="EMBL/GenBank/DDBJ databases">
        <title>Positive selection, recombination, and allopatry shape intraspecific diversity of widespread and dominant cyanobacteria.</title>
        <authorList>
            <person name="Wei J."/>
            <person name="Shu W."/>
            <person name="Hu C."/>
        </authorList>
    </citation>
    <scope>NUCLEOTIDE SEQUENCE [LARGE SCALE GENOMIC DNA]</scope>
    <source>
        <strain evidence="3 4">GB2-A4</strain>
    </source>
</reference>
<sequence>MVYTTARFPDIQTHWARAFIENLAHRNIIKGFEDGTFRPNQSITRAEFAALMQATFPKPAIRPYVPFVDVPTTHWARTAIQKTYETGFLSGYPNNQFQPNEKIIRAQVLVSLVNGLGINKMVAADLKAALPTVYQDAAQIPGYATEAIAAATSAGMIVNYPDLKRLNPAQAATRAEVAALLYQTLVYLGQAPVISSNYIVNYQRTAAVSHTREFRGVWVTSVWNRDWPSSSKLSVEQQKAEFVRLLDQFQALNINAVILQVRPEGDALYASQLEPWSSWLTGTQGKAPEPFYDPLEFAIAQCHQRNMEFHAWFNPYRARTDRQDKSLAAPHIAVTHPEAVLPYGDELWMDPGAKVVQDLSYNVILDVVRRYDVDGIHLDDYFYPYPLANQPFPDEKTYQAYQAKGGTLSLGDWRRENVNQLIQRLATGIRATKRHVKFGISPFGIYRPGQPPKAQGLDAYDRLYADALKWMQQGWADYLAPQLYWRIDAPAQSYPMLLQWWTEQNSQRRHIYVGNHLSKLDSIKWPVAEVEQQIAITRSMAAQLALGNIFFSAKPLLDNRLGITDTFKNALYTKLALAPAMTWLSSDRPSLPINLKLQNGTLTWSTTANSTVRSWTLYQQSGETWTLQRILPADTRTVTLIPGTYALCTVDRLANESAGVLITVK</sequence>
<dbReference type="PANTHER" id="PTHR43405">
    <property type="entry name" value="GLYCOSYL HYDROLASE DIGH"/>
    <property type="match status" value="1"/>
</dbReference>
<evidence type="ECO:0000256" key="1">
    <source>
        <dbReference type="ARBA" id="ARBA00022729"/>
    </source>
</evidence>
<dbReference type="InterPro" id="IPR017853">
    <property type="entry name" value="GH"/>
</dbReference>
<keyword evidence="1" id="KW-0732">Signal</keyword>
<dbReference type="PROSITE" id="PS51272">
    <property type="entry name" value="SLH"/>
    <property type="match status" value="3"/>
</dbReference>
<dbReference type="Pfam" id="PF00395">
    <property type="entry name" value="SLH"/>
    <property type="match status" value="3"/>
</dbReference>
<dbReference type="PANTHER" id="PTHR43405:SF1">
    <property type="entry name" value="GLYCOSYL HYDROLASE DIGH"/>
    <property type="match status" value="1"/>
</dbReference>
<feature type="domain" description="SLH" evidence="2">
    <location>
        <begin position="67"/>
        <end position="126"/>
    </location>
</feature>
<dbReference type="RefSeq" id="WP_190437487.1">
    <property type="nucleotide sequence ID" value="NZ_JAMPKM010000011.1"/>
</dbReference>
<dbReference type="Gene3D" id="3.20.20.80">
    <property type="entry name" value="Glycosidases"/>
    <property type="match status" value="1"/>
</dbReference>